<dbReference type="RefSeq" id="WP_147205314.1">
    <property type="nucleotide sequence ID" value="NZ_BJYT01000017.1"/>
</dbReference>
<comment type="caution">
    <text evidence="3">The sequence shown here is derived from an EMBL/GenBank/DDBJ whole genome shotgun (WGS) entry which is preliminary data.</text>
</comment>
<sequence>MQQVIISVVYHTGQGHTKQIAEILAENLQSEFSRVHLINVDEVKEQFDLLHESDTIVFGCPTYFGDISAGFKQFMELTGGFWYSQVWKDKLAAAFTVSSSRCGDKLNTLISLALFAAQHSMQWISQGIMPRYCSNEQTEGQNRHGSYLGLMIQSDNARELNPPHPGDILTTELFAKRILDVTLKFKNIKIYNYEQSTN</sequence>
<dbReference type="PROSITE" id="PS50902">
    <property type="entry name" value="FLAVODOXIN_LIKE"/>
    <property type="match status" value="1"/>
</dbReference>
<dbReference type="InterPro" id="IPR008254">
    <property type="entry name" value="Flavodoxin/NO_synth"/>
</dbReference>
<evidence type="ECO:0000313" key="4">
    <source>
        <dbReference type="Proteomes" id="UP000321513"/>
    </source>
</evidence>
<dbReference type="PROSITE" id="PS00201">
    <property type="entry name" value="FLAVODOXIN"/>
    <property type="match status" value="1"/>
</dbReference>
<dbReference type="GO" id="GO:0009055">
    <property type="term" value="F:electron transfer activity"/>
    <property type="evidence" value="ECO:0007669"/>
    <property type="project" value="InterPro"/>
</dbReference>
<organism evidence="3 4">
    <name type="scientific">Segetibacter aerophilus</name>
    <dbReference type="NCBI Taxonomy" id="670293"/>
    <lineage>
        <taxon>Bacteria</taxon>
        <taxon>Pseudomonadati</taxon>
        <taxon>Bacteroidota</taxon>
        <taxon>Chitinophagia</taxon>
        <taxon>Chitinophagales</taxon>
        <taxon>Chitinophagaceae</taxon>
        <taxon>Segetibacter</taxon>
    </lineage>
</organism>
<dbReference type="Proteomes" id="UP000321513">
    <property type="component" value="Unassembled WGS sequence"/>
</dbReference>
<dbReference type="SUPFAM" id="SSF52218">
    <property type="entry name" value="Flavoproteins"/>
    <property type="match status" value="1"/>
</dbReference>
<name>A0A512BH57_9BACT</name>
<dbReference type="EMBL" id="BJYT01000017">
    <property type="protein sequence ID" value="GEO11205.1"/>
    <property type="molecule type" value="Genomic_DNA"/>
</dbReference>
<protein>
    <submittedName>
        <fullName evidence="3">FMN reductase</fullName>
    </submittedName>
</protein>
<dbReference type="InterPro" id="IPR001226">
    <property type="entry name" value="Flavodoxin_CS"/>
</dbReference>
<dbReference type="GO" id="GO:0010181">
    <property type="term" value="F:FMN binding"/>
    <property type="evidence" value="ECO:0007669"/>
    <property type="project" value="InterPro"/>
</dbReference>
<proteinExistence type="predicted"/>
<dbReference type="GO" id="GO:0016020">
    <property type="term" value="C:membrane"/>
    <property type="evidence" value="ECO:0007669"/>
    <property type="project" value="TreeGrafter"/>
</dbReference>
<dbReference type="InterPro" id="IPR029039">
    <property type="entry name" value="Flavoprotein-like_sf"/>
</dbReference>
<evidence type="ECO:0000259" key="2">
    <source>
        <dbReference type="PROSITE" id="PS50902"/>
    </source>
</evidence>
<dbReference type="OrthoDB" id="9806350at2"/>
<feature type="domain" description="Flavodoxin-like" evidence="2">
    <location>
        <begin position="6"/>
        <end position="179"/>
    </location>
</feature>
<evidence type="ECO:0000256" key="1">
    <source>
        <dbReference type="ARBA" id="ARBA00001917"/>
    </source>
</evidence>
<dbReference type="PANTHER" id="PTHR30546">
    <property type="entry name" value="FLAVODOXIN-RELATED PROTEIN WRBA-RELATED"/>
    <property type="match status" value="1"/>
</dbReference>
<keyword evidence="4" id="KW-1185">Reference proteome</keyword>
<comment type="cofactor">
    <cofactor evidence="1">
        <name>FMN</name>
        <dbReference type="ChEBI" id="CHEBI:58210"/>
    </cofactor>
</comment>
<gene>
    <name evidence="3" type="ORF">SAE01_37010</name>
</gene>
<dbReference type="GO" id="GO:0003955">
    <property type="term" value="F:NAD(P)H dehydrogenase (quinone) activity"/>
    <property type="evidence" value="ECO:0007669"/>
    <property type="project" value="TreeGrafter"/>
</dbReference>
<evidence type="ECO:0000313" key="3">
    <source>
        <dbReference type="EMBL" id="GEO11205.1"/>
    </source>
</evidence>
<dbReference type="PANTHER" id="PTHR30546:SF23">
    <property type="entry name" value="FLAVOPROTEIN-LIKE PROTEIN YCP4-RELATED"/>
    <property type="match status" value="1"/>
</dbReference>
<dbReference type="Gene3D" id="3.40.50.360">
    <property type="match status" value="1"/>
</dbReference>
<reference evidence="3 4" key="1">
    <citation type="submission" date="2019-07" db="EMBL/GenBank/DDBJ databases">
        <title>Whole genome shotgun sequence of Segetibacter aerophilus NBRC 106135.</title>
        <authorList>
            <person name="Hosoyama A."/>
            <person name="Uohara A."/>
            <person name="Ohji S."/>
            <person name="Ichikawa N."/>
        </authorList>
    </citation>
    <scope>NUCLEOTIDE SEQUENCE [LARGE SCALE GENOMIC DNA]</scope>
    <source>
        <strain evidence="3 4">NBRC 106135</strain>
    </source>
</reference>
<dbReference type="Pfam" id="PF12724">
    <property type="entry name" value="Flavodoxin_5"/>
    <property type="match status" value="1"/>
</dbReference>
<dbReference type="AlphaFoldDB" id="A0A512BH57"/>
<accession>A0A512BH57</accession>
<dbReference type="InterPro" id="IPR026816">
    <property type="entry name" value="Flavodoxin_dom"/>
</dbReference>